<dbReference type="Proteomes" id="UP000327118">
    <property type="component" value="Unassembled WGS sequence"/>
</dbReference>
<dbReference type="Gene3D" id="3.90.25.10">
    <property type="entry name" value="UDP-galactose 4-epimerase, domain 1"/>
    <property type="match status" value="1"/>
</dbReference>
<dbReference type="InterPro" id="IPR016040">
    <property type="entry name" value="NAD(P)-bd_dom"/>
</dbReference>
<dbReference type="EMBL" id="ML739091">
    <property type="protein sequence ID" value="KAE8353682.1"/>
    <property type="molecule type" value="Genomic_DNA"/>
</dbReference>
<feature type="domain" description="NAD(P)-binding" evidence="4">
    <location>
        <begin position="30"/>
        <end position="343"/>
    </location>
</feature>
<proteinExistence type="predicted"/>
<dbReference type="FunFam" id="3.40.50.720:FF:000304">
    <property type="entry name" value="UDP-glucose 4,6-dehydratase"/>
    <property type="match status" value="1"/>
</dbReference>
<protein>
    <recommendedName>
        <fullName evidence="4">NAD(P)-binding domain-containing protein</fullName>
    </recommendedName>
</protein>
<dbReference type="GO" id="GO:0009225">
    <property type="term" value="P:nucleotide-sugar metabolic process"/>
    <property type="evidence" value="ECO:0007669"/>
    <property type="project" value="InterPro"/>
</dbReference>
<gene>
    <name evidence="5" type="ORF">BDV28DRAFT_147850</name>
</gene>
<dbReference type="InterPro" id="IPR005888">
    <property type="entry name" value="dTDP_Gluc_deHydtase"/>
</dbReference>
<evidence type="ECO:0000256" key="2">
    <source>
        <dbReference type="ARBA" id="ARBA00023027"/>
    </source>
</evidence>
<evidence type="ECO:0000256" key="3">
    <source>
        <dbReference type="ARBA" id="ARBA00023239"/>
    </source>
</evidence>
<dbReference type="InterPro" id="IPR036291">
    <property type="entry name" value="NAD(P)-bd_dom_sf"/>
</dbReference>
<keyword evidence="2" id="KW-0520">NAD</keyword>
<keyword evidence="3" id="KW-0456">Lyase</keyword>
<sequence length="380" mass="42988">MYINSDTVIDGRSHSEDTQSNELPALKNILVTGGAGFIGGWFLRHMLQTYGDRYVVVCFDNLDYCASTNNFKTVSHFTNFHFVKGDVCAPKDVEGVFRDYHIDVIVHFAARSHVDNSLYDPLSFTQTNVIGTQVLLETARKLGSIKRFIHVSTDEVYGENDAQSPIAFTEEQSLHPTNPYSASKAATEMIIQAYRKSFRMPLIIVRCNNVFGPHQYPEKSDLELIPKFITLLKQGRKMPIHGDGRTCRAFLWAGDAAEALDVIFHQGSDGETYNISSNNHLQVREVAEKIFRCFHVNGTDGLDRWVELVADRPFNDSMYWTDDSKLRALGWKQRTDFDKALQTTVDWYCRDAEGFWPNLSGVGDNRIAVDGDPIAEGYCN</sequence>
<dbReference type="Gene3D" id="3.40.50.720">
    <property type="entry name" value="NAD(P)-binding Rossmann-like Domain"/>
    <property type="match status" value="1"/>
</dbReference>
<name>A0A5N6Z7P4_9EURO</name>
<keyword evidence="6" id="KW-1185">Reference proteome</keyword>
<dbReference type="SUPFAM" id="SSF51735">
    <property type="entry name" value="NAD(P)-binding Rossmann-fold domains"/>
    <property type="match status" value="1"/>
</dbReference>
<accession>A0A5N6Z7P4</accession>
<dbReference type="OrthoDB" id="331544at2759"/>
<evidence type="ECO:0000313" key="6">
    <source>
        <dbReference type="Proteomes" id="UP000327118"/>
    </source>
</evidence>
<dbReference type="CDD" id="cd05246">
    <property type="entry name" value="dTDP_GD_SDR_e"/>
    <property type="match status" value="1"/>
</dbReference>
<dbReference type="PANTHER" id="PTHR43000">
    <property type="entry name" value="DTDP-D-GLUCOSE 4,6-DEHYDRATASE-RELATED"/>
    <property type="match status" value="1"/>
</dbReference>
<dbReference type="AlphaFoldDB" id="A0A5N6Z7P4"/>
<comment type="cofactor">
    <cofactor evidence="1">
        <name>NAD(+)</name>
        <dbReference type="ChEBI" id="CHEBI:57540"/>
    </cofactor>
</comment>
<evidence type="ECO:0000313" key="5">
    <source>
        <dbReference type="EMBL" id="KAE8353682.1"/>
    </source>
</evidence>
<reference evidence="6" key="1">
    <citation type="submission" date="2019-04" db="EMBL/GenBank/DDBJ databases">
        <title>Friends and foes A comparative genomics studyof 23 Aspergillus species from section Flavi.</title>
        <authorList>
            <consortium name="DOE Joint Genome Institute"/>
            <person name="Kjaerbolling I."/>
            <person name="Vesth T."/>
            <person name="Frisvad J.C."/>
            <person name="Nybo J.L."/>
            <person name="Theobald S."/>
            <person name="Kildgaard S."/>
            <person name="Isbrandt T."/>
            <person name="Kuo A."/>
            <person name="Sato A."/>
            <person name="Lyhne E.K."/>
            <person name="Kogle M.E."/>
            <person name="Wiebenga A."/>
            <person name="Kun R.S."/>
            <person name="Lubbers R.J."/>
            <person name="Makela M.R."/>
            <person name="Barry K."/>
            <person name="Chovatia M."/>
            <person name="Clum A."/>
            <person name="Daum C."/>
            <person name="Haridas S."/>
            <person name="He G."/>
            <person name="LaButti K."/>
            <person name="Lipzen A."/>
            <person name="Mondo S."/>
            <person name="Riley R."/>
            <person name="Salamov A."/>
            <person name="Simmons B.A."/>
            <person name="Magnuson J.K."/>
            <person name="Henrissat B."/>
            <person name="Mortensen U.H."/>
            <person name="Larsen T.O."/>
            <person name="Devries R.P."/>
            <person name="Grigoriev I.V."/>
            <person name="Machida M."/>
            <person name="Baker S.E."/>
            <person name="Andersen M.R."/>
        </authorList>
    </citation>
    <scope>NUCLEOTIDE SEQUENCE [LARGE SCALE GENOMIC DNA]</scope>
    <source>
        <strain evidence="6">CBS 553.77</strain>
    </source>
</reference>
<organism evidence="5 6">
    <name type="scientific">Aspergillus coremiiformis</name>
    <dbReference type="NCBI Taxonomy" id="138285"/>
    <lineage>
        <taxon>Eukaryota</taxon>
        <taxon>Fungi</taxon>
        <taxon>Dikarya</taxon>
        <taxon>Ascomycota</taxon>
        <taxon>Pezizomycotina</taxon>
        <taxon>Eurotiomycetes</taxon>
        <taxon>Eurotiomycetidae</taxon>
        <taxon>Eurotiales</taxon>
        <taxon>Aspergillaceae</taxon>
        <taxon>Aspergillus</taxon>
        <taxon>Aspergillus subgen. Circumdati</taxon>
    </lineage>
</organism>
<dbReference type="Pfam" id="PF16363">
    <property type="entry name" value="GDP_Man_Dehyd"/>
    <property type="match status" value="1"/>
</dbReference>
<dbReference type="GO" id="GO:0008460">
    <property type="term" value="F:dTDP-glucose 4,6-dehydratase activity"/>
    <property type="evidence" value="ECO:0007669"/>
    <property type="project" value="InterPro"/>
</dbReference>
<evidence type="ECO:0000256" key="1">
    <source>
        <dbReference type="ARBA" id="ARBA00001911"/>
    </source>
</evidence>
<evidence type="ECO:0000259" key="4">
    <source>
        <dbReference type="Pfam" id="PF16363"/>
    </source>
</evidence>